<evidence type="ECO:0000313" key="4">
    <source>
        <dbReference type="Proteomes" id="UP000245921"/>
    </source>
</evidence>
<dbReference type="NCBIfam" id="TIGR01994">
    <property type="entry name" value="SUF_scaf_2"/>
    <property type="match status" value="1"/>
</dbReference>
<dbReference type="RefSeq" id="WP_170110825.1">
    <property type="nucleotide sequence ID" value="NZ_QGGI01000011.1"/>
</dbReference>
<accession>A0AA45C664</accession>
<name>A0AA45C664_9BACT</name>
<dbReference type="GO" id="GO:0051536">
    <property type="term" value="F:iron-sulfur cluster binding"/>
    <property type="evidence" value="ECO:0007669"/>
    <property type="project" value="InterPro"/>
</dbReference>
<keyword evidence="4" id="KW-1185">Reference proteome</keyword>
<dbReference type="FunFam" id="3.90.1010.10:FF:000002">
    <property type="entry name" value="Iron-sulfur cluster assembly scaffold protein NifU"/>
    <property type="match status" value="1"/>
</dbReference>
<dbReference type="Proteomes" id="UP000245921">
    <property type="component" value="Unassembled WGS sequence"/>
</dbReference>
<dbReference type="SUPFAM" id="SSF82649">
    <property type="entry name" value="SufE/NifU"/>
    <property type="match status" value="1"/>
</dbReference>
<evidence type="ECO:0000313" key="3">
    <source>
        <dbReference type="EMBL" id="PWJ91235.1"/>
    </source>
</evidence>
<protein>
    <submittedName>
        <fullName evidence="3">Nitrogen fixation NifU-like protein</fullName>
    </submittedName>
</protein>
<evidence type="ECO:0000256" key="1">
    <source>
        <dbReference type="ARBA" id="ARBA00006420"/>
    </source>
</evidence>
<organism evidence="3 4">
    <name type="scientific">Oceanotoga teriensis</name>
    <dbReference type="NCBI Taxonomy" id="515440"/>
    <lineage>
        <taxon>Bacteria</taxon>
        <taxon>Thermotogati</taxon>
        <taxon>Thermotogota</taxon>
        <taxon>Thermotogae</taxon>
        <taxon>Petrotogales</taxon>
        <taxon>Petrotogaceae</taxon>
        <taxon>Oceanotoga</taxon>
    </lineage>
</organism>
<feature type="domain" description="NIF system FeS cluster assembly NifU N-terminal" evidence="2">
    <location>
        <begin position="7"/>
        <end position="123"/>
    </location>
</feature>
<sequence>MSLEDLYSEIILDYAKNPQFKGSLENAYENHAKNLSCGDEINLFLKIEDDIIKDAKFKGHGCIISQASTSMLCEALKGLNTEKGKELINEVIKMSQGKSFNEHIIGDLDIFKDISTYPMRIKCFTLAWHTALETIEDFEEG</sequence>
<reference evidence="3 4" key="1">
    <citation type="submission" date="2018-05" db="EMBL/GenBank/DDBJ databases">
        <title>Genomic Encyclopedia of Type Strains, Phase IV (KMG-IV): sequencing the most valuable type-strain genomes for metagenomic binning, comparative biology and taxonomic classification.</title>
        <authorList>
            <person name="Goeker M."/>
        </authorList>
    </citation>
    <scope>NUCLEOTIDE SEQUENCE [LARGE SCALE GENOMIC DNA]</scope>
    <source>
        <strain evidence="3 4">DSM 24906</strain>
    </source>
</reference>
<dbReference type="GO" id="GO:0005506">
    <property type="term" value="F:iron ion binding"/>
    <property type="evidence" value="ECO:0007669"/>
    <property type="project" value="InterPro"/>
</dbReference>
<dbReference type="PANTHER" id="PTHR10093">
    <property type="entry name" value="IRON-SULFUR CLUSTER ASSEMBLY ENZYME NIFU HOMOLOG"/>
    <property type="match status" value="1"/>
</dbReference>
<gene>
    <name evidence="3" type="ORF">C7380_11143</name>
</gene>
<proteinExistence type="inferred from homology"/>
<dbReference type="InterPro" id="IPR002871">
    <property type="entry name" value="NIF_FeS_clus_asmbl_NifU_N"/>
</dbReference>
<dbReference type="GO" id="GO:0016226">
    <property type="term" value="P:iron-sulfur cluster assembly"/>
    <property type="evidence" value="ECO:0007669"/>
    <property type="project" value="InterPro"/>
</dbReference>
<comment type="similarity">
    <text evidence="1">Belongs to the NifU family.</text>
</comment>
<evidence type="ECO:0000259" key="2">
    <source>
        <dbReference type="Pfam" id="PF01592"/>
    </source>
</evidence>
<dbReference type="Gene3D" id="3.90.1010.10">
    <property type="match status" value="1"/>
</dbReference>
<dbReference type="AlphaFoldDB" id="A0AA45C664"/>
<comment type="caution">
    <text evidence="3">The sequence shown here is derived from an EMBL/GenBank/DDBJ whole genome shotgun (WGS) entry which is preliminary data.</text>
</comment>
<dbReference type="Pfam" id="PF01592">
    <property type="entry name" value="NifU_N"/>
    <property type="match status" value="1"/>
</dbReference>
<dbReference type="EMBL" id="QGGI01000011">
    <property type="protein sequence ID" value="PWJ91235.1"/>
    <property type="molecule type" value="Genomic_DNA"/>
</dbReference>
<dbReference type="CDD" id="cd06664">
    <property type="entry name" value="IscU_like"/>
    <property type="match status" value="1"/>
</dbReference>